<evidence type="ECO:0000313" key="2">
    <source>
        <dbReference type="EMBL" id="VBA48205.1"/>
    </source>
</evidence>
<dbReference type="AlphaFoldDB" id="A0A498QSA1"/>
<keyword evidence="3" id="KW-1185">Reference proteome</keyword>
<accession>A0A498QSA1</accession>
<feature type="region of interest" description="Disordered" evidence="1">
    <location>
        <begin position="319"/>
        <end position="352"/>
    </location>
</feature>
<protein>
    <submittedName>
        <fullName evidence="2">Uncharacterized protein</fullName>
    </submittedName>
</protein>
<dbReference type="EMBL" id="UPHU01000001">
    <property type="protein sequence ID" value="VBA48205.1"/>
    <property type="molecule type" value="Genomic_DNA"/>
</dbReference>
<name>A0A498QSA1_9MYCO</name>
<proteinExistence type="predicted"/>
<reference evidence="2 3" key="1">
    <citation type="submission" date="2018-09" db="EMBL/GenBank/DDBJ databases">
        <authorList>
            <person name="Tagini F."/>
        </authorList>
    </citation>
    <scope>NUCLEOTIDE SEQUENCE [LARGE SCALE GENOMIC DNA]</scope>
    <source>
        <strain evidence="2 3">MK142</strain>
    </source>
</reference>
<feature type="compositionally biased region" description="Polar residues" evidence="1">
    <location>
        <begin position="340"/>
        <end position="349"/>
    </location>
</feature>
<evidence type="ECO:0000256" key="1">
    <source>
        <dbReference type="SAM" id="MobiDB-lite"/>
    </source>
</evidence>
<evidence type="ECO:0000313" key="3">
    <source>
        <dbReference type="Proteomes" id="UP000268285"/>
    </source>
</evidence>
<feature type="compositionally biased region" description="Pro residues" evidence="1">
    <location>
        <begin position="323"/>
        <end position="339"/>
    </location>
</feature>
<dbReference type="Proteomes" id="UP000268285">
    <property type="component" value="Unassembled WGS sequence"/>
</dbReference>
<organism evidence="2 3">
    <name type="scientific">Mycobacterium pseudokansasii</name>
    <dbReference type="NCBI Taxonomy" id="2341080"/>
    <lineage>
        <taxon>Bacteria</taxon>
        <taxon>Bacillati</taxon>
        <taxon>Actinomycetota</taxon>
        <taxon>Actinomycetes</taxon>
        <taxon>Mycobacteriales</taxon>
        <taxon>Mycobacteriaceae</taxon>
        <taxon>Mycobacterium</taxon>
    </lineage>
</organism>
<gene>
    <name evidence="2" type="ORF">LAUMK142_01188</name>
</gene>
<sequence length="418" mass="45269">MSAVTAFPSLSELLAWPTDHLTEAADNWVAVGGRCYGVANQVWRDVLAVDWQGAAADALRTETHDDMMTTSAVVDQLHEAAKVARSGASDLFAARSRLRYAVQDARAAGFAVGDDLSVTDRLAGGSAAQRAARQAQAQAFAGDIRLRAVQLVGLDQQVAAKVTAAVAGIRKAFPQPRVPAILPKDNRVHAVDHYTWKQDPAPPPGPGPTNGPTADDIRRILDKLPVGDRPEVREVRSQQDLDNLWKWMQEHGVERPGGYGGIPGEMRQLPDGTIVGRREAAGSTKLPALDVRIPGEGGYVKVHINPSRGGVPDISAPVRPMQPEAPPVRAPLQPAPVPRPSSSRGQVASGQCHRSLVAARYHQNPSRTRFTRLIVTTDRQYWARMNYPIWTSLPRADDTLAPCPSSVQRRLSDPAKEF</sequence>